<dbReference type="Proteomes" id="UP001141327">
    <property type="component" value="Unassembled WGS sequence"/>
</dbReference>
<dbReference type="SUPFAM" id="SSF52047">
    <property type="entry name" value="RNI-like"/>
    <property type="match status" value="1"/>
</dbReference>
<evidence type="ECO:0000313" key="2">
    <source>
        <dbReference type="EMBL" id="KAJ4454911.1"/>
    </source>
</evidence>
<dbReference type="EMBL" id="JAPMOS010000128">
    <property type="protein sequence ID" value="KAJ4454911.1"/>
    <property type="molecule type" value="Genomic_DNA"/>
</dbReference>
<evidence type="ECO:0000256" key="1">
    <source>
        <dbReference type="SAM" id="MobiDB-lite"/>
    </source>
</evidence>
<proteinExistence type="predicted"/>
<accession>A0ABQ8U906</accession>
<gene>
    <name evidence="2" type="ORF">PAPYR_10258</name>
</gene>
<dbReference type="PANTHER" id="PTHR38926">
    <property type="entry name" value="F-BOX DOMAIN CONTAINING PROTEIN, EXPRESSED"/>
    <property type="match status" value="1"/>
</dbReference>
<dbReference type="Gene3D" id="3.80.10.10">
    <property type="entry name" value="Ribonuclease Inhibitor"/>
    <property type="match status" value="1"/>
</dbReference>
<sequence>MRRPCCWFPQCCPHPTQDSAKKTIELRGPGTRSHDGQTPLSAITDFDPVSTPRKHESDLTCNTQTAQPTRSTEVRARSYPDILTRLPPDILSVIMEASASHLHSYLLLMGLSHATRTAVRGTPRELSFLADGLETGFDVAPPILAVDTLAAIVGPCKGLVKLTLPSHYQQTPFDENPLGLVGCGLTDAACQPWVDAAFAGHSRLAVLHIPGGKSLWPAIRLILAHLPGLVELHFLLGGRDLPPSFLAVLAQSCPGLQTLRLSPQQSPLDFAALSPLGGTLRDLSCQAWARVGSLALAALAPHLISLERLKMGGDQLPVMLRHLPRASAQLTHLTIMQQSGDPDGEALCLPTRLVDLRWDYFVYNPGHTALIARMLAANQATLRSVSLALAEDDPGPLMAALGRLAQLTSLELRVSGRADWAAVVGALPSRVLNQLECLALYGSCNSALTISCPRLRTLRAAVTEGAVMTLACPALEELVLAGFDLGDQSLVMDCPQLRSIEGLMGTRRGLRCLTPMPQLVRAHGATWNGSSPHLAWVQDPPWLAELVAHAPRLRELVALCDTQPAGLDRLWAAAGSSLTRLEGVRLRAATPVLRLPEHLERLGLYIPADEFLEPVAELRVEAAGLRVLDLSTGTSHPELAPPLRLTLACPALAALHLATPTLTAFRMAEGTDPPLRCLRIALSPRQCSLDAASLLAVLERHGAHLDRIALPVCAPAWHEAWPQLAAALGRLPRLASLQLGDGIPLDLTLTLPRLRRLDVHMVKEPLLRSLVLDCPLLEDLQAQLERDLERFELVGAVPNLRRISYAGGPWAARLRERFPAESPTEIVELP</sequence>
<comment type="caution">
    <text evidence="2">The sequence shown here is derived from an EMBL/GenBank/DDBJ whole genome shotgun (WGS) entry which is preliminary data.</text>
</comment>
<keyword evidence="3" id="KW-1185">Reference proteome</keyword>
<name>A0ABQ8U906_9EUKA</name>
<organism evidence="2 3">
    <name type="scientific">Paratrimastix pyriformis</name>
    <dbReference type="NCBI Taxonomy" id="342808"/>
    <lineage>
        <taxon>Eukaryota</taxon>
        <taxon>Metamonada</taxon>
        <taxon>Preaxostyla</taxon>
        <taxon>Paratrimastigidae</taxon>
        <taxon>Paratrimastix</taxon>
    </lineage>
</organism>
<dbReference type="InterPro" id="IPR032675">
    <property type="entry name" value="LRR_dom_sf"/>
</dbReference>
<evidence type="ECO:0000313" key="3">
    <source>
        <dbReference type="Proteomes" id="UP001141327"/>
    </source>
</evidence>
<feature type="region of interest" description="Disordered" evidence="1">
    <location>
        <begin position="27"/>
        <end position="57"/>
    </location>
</feature>
<protein>
    <submittedName>
        <fullName evidence="2">Uncharacterized protein</fullName>
    </submittedName>
</protein>
<reference evidence="2" key="1">
    <citation type="journal article" date="2022" name="bioRxiv">
        <title>Genomics of Preaxostyla Flagellates Illuminates Evolutionary Transitions and the Path Towards Mitochondrial Loss.</title>
        <authorList>
            <person name="Novak L.V.F."/>
            <person name="Treitli S.C."/>
            <person name="Pyrih J."/>
            <person name="Halakuc P."/>
            <person name="Pipaliya S.V."/>
            <person name="Vacek V."/>
            <person name="Brzon O."/>
            <person name="Soukal P."/>
            <person name="Eme L."/>
            <person name="Dacks J.B."/>
            <person name="Karnkowska A."/>
            <person name="Elias M."/>
            <person name="Hampl V."/>
        </authorList>
    </citation>
    <scope>NUCLEOTIDE SEQUENCE</scope>
    <source>
        <strain evidence="2">RCP-MX</strain>
    </source>
</reference>
<dbReference type="PANTHER" id="PTHR38926:SF5">
    <property type="entry name" value="F-BOX AND LEUCINE-RICH REPEAT PROTEIN 6"/>
    <property type="match status" value="1"/>
</dbReference>